<evidence type="ECO:0000313" key="1">
    <source>
        <dbReference type="EMBL" id="KAF7921130.1"/>
    </source>
</evidence>
<dbReference type="AlphaFoldDB" id="A0A9P5HZS3"/>
<protein>
    <submittedName>
        <fullName evidence="1">Uncharacterized protein</fullName>
    </submittedName>
</protein>
<accession>A0A9P5HZS3</accession>
<name>A0A9P5HZS3_9HELO</name>
<evidence type="ECO:0000313" key="2">
    <source>
        <dbReference type="Proteomes" id="UP000710849"/>
    </source>
</evidence>
<comment type="caution">
    <text evidence="1">The sequence shown here is derived from an EMBL/GenBank/DDBJ whole genome shotgun (WGS) entry which is preliminary data.</text>
</comment>
<keyword evidence="2" id="KW-1185">Reference proteome</keyword>
<organism evidence="1 2">
    <name type="scientific">Botrytis byssoidea</name>
    <dbReference type="NCBI Taxonomy" id="139641"/>
    <lineage>
        <taxon>Eukaryota</taxon>
        <taxon>Fungi</taxon>
        <taxon>Dikarya</taxon>
        <taxon>Ascomycota</taxon>
        <taxon>Pezizomycotina</taxon>
        <taxon>Leotiomycetes</taxon>
        <taxon>Helotiales</taxon>
        <taxon>Sclerotiniaceae</taxon>
        <taxon>Botrytis</taxon>
    </lineage>
</organism>
<gene>
    <name evidence="1" type="ORF">EAE97_011398</name>
</gene>
<dbReference type="RefSeq" id="XP_038727322.1">
    <property type="nucleotide sequence ID" value="XM_038881913.1"/>
</dbReference>
<dbReference type="GeneID" id="62154986"/>
<dbReference type="Proteomes" id="UP000710849">
    <property type="component" value="Unassembled WGS sequence"/>
</dbReference>
<proteinExistence type="predicted"/>
<reference evidence="1 2" key="1">
    <citation type="journal article" date="2020" name="Genome Biol. Evol.">
        <title>Comparative genomics of Sclerotiniaceae.</title>
        <authorList>
            <person name="Valero Jimenez C.A."/>
            <person name="Steentjes M."/>
            <person name="Scholten O.E."/>
            <person name="Van Kan J.A.L."/>
        </authorList>
    </citation>
    <scope>NUCLEOTIDE SEQUENCE [LARGE SCALE GENOMIC DNA]</scope>
    <source>
        <strain evidence="1 2">MUCL 94</strain>
    </source>
</reference>
<dbReference type="EMBL" id="RCSW01000036">
    <property type="protein sequence ID" value="KAF7921130.1"/>
    <property type="molecule type" value="Genomic_DNA"/>
</dbReference>
<sequence>MSDWETASGISSLSSESAEHNELLRLLRGINEKLSRDLDIQLPVNGSTPNQPSATRPDAVRTDIWRWYEDTYSGPKMAVSIELPPSRPASPIRGKTSQHNKIESVKNDLNFYECLDKLSEGLRSWCHPYSATPLDDSDALKFCTEVLTDCLG</sequence>